<feature type="transmembrane region" description="Helical" evidence="1">
    <location>
        <begin position="451"/>
        <end position="472"/>
    </location>
</feature>
<protein>
    <recommendedName>
        <fullName evidence="4">ABC transporter permease</fullName>
    </recommendedName>
</protein>
<dbReference type="Proteomes" id="UP001576774">
    <property type="component" value="Unassembled WGS sequence"/>
</dbReference>
<dbReference type="EMBL" id="JBHFNQ010000023">
    <property type="protein sequence ID" value="MFB2875772.1"/>
    <property type="molecule type" value="Genomic_DNA"/>
</dbReference>
<organism evidence="2 3">
    <name type="scientific">Floridaenema aerugineum BLCC-F46</name>
    <dbReference type="NCBI Taxonomy" id="3153654"/>
    <lineage>
        <taxon>Bacteria</taxon>
        <taxon>Bacillati</taxon>
        <taxon>Cyanobacteriota</taxon>
        <taxon>Cyanophyceae</taxon>
        <taxon>Oscillatoriophycideae</taxon>
        <taxon>Aerosakkonematales</taxon>
        <taxon>Aerosakkonemataceae</taxon>
        <taxon>Floridanema</taxon>
        <taxon>Floridanema aerugineum</taxon>
    </lineage>
</organism>
<feature type="transmembrane region" description="Helical" evidence="1">
    <location>
        <begin position="418"/>
        <end position="439"/>
    </location>
</feature>
<feature type="transmembrane region" description="Helical" evidence="1">
    <location>
        <begin position="524"/>
        <end position="543"/>
    </location>
</feature>
<proteinExistence type="predicted"/>
<name>A0ABV4WZX2_9CYAN</name>
<feature type="transmembrane region" description="Helical" evidence="1">
    <location>
        <begin position="282"/>
        <end position="310"/>
    </location>
</feature>
<feature type="transmembrane region" description="Helical" evidence="1">
    <location>
        <begin position="222"/>
        <end position="242"/>
    </location>
</feature>
<gene>
    <name evidence="2" type="ORF">ACE1CC_02660</name>
</gene>
<feature type="transmembrane region" description="Helical" evidence="1">
    <location>
        <begin position="359"/>
        <end position="377"/>
    </location>
</feature>
<dbReference type="RefSeq" id="WP_413268924.1">
    <property type="nucleotide sequence ID" value="NZ_JBHFNQ010000023.1"/>
</dbReference>
<reference evidence="2 3" key="1">
    <citation type="submission" date="2024-09" db="EMBL/GenBank/DDBJ databases">
        <title>Floridaenema gen nov. (Aerosakkonemataceae, Aerosakkonematales ord. nov., Cyanobacteria) from benthic tropical and subtropical fresh waters, with the description of four new species.</title>
        <authorList>
            <person name="Moretto J.A."/>
            <person name="Berthold D.E."/>
            <person name="Lefler F.W."/>
            <person name="Huang I.-S."/>
            <person name="Laughinghouse H. IV."/>
        </authorList>
    </citation>
    <scope>NUCLEOTIDE SEQUENCE [LARGE SCALE GENOMIC DNA]</scope>
    <source>
        <strain evidence="2 3">BLCC-F46</strain>
    </source>
</reference>
<evidence type="ECO:0008006" key="4">
    <source>
        <dbReference type="Google" id="ProtNLM"/>
    </source>
</evidence>
<comment type="caution">
    <text evidence="2">The sequence shown here is derived from an EMBL/GenBank/DDBJ whole genome shotgun (WGS) entry which is preliminary data.</text>
</comment>
<keyword evidence="1" id="KW-1133">Transmembrane helix</keyword>
<evidence type="ECO:0000256" key="1">
    <source>
        <dbReference type="SAM" id="Phobius"/>
    </source>
</evidence>
<feature type="transmembrane region" description="Helical" evidence="1">
    <location>
        <begin position="100"/>
        <end position="126"/>
    </location>
</feature>
<keyword evidence="1" id="KW-0472">Membrane</keyword>
<keyword evidence="1" id="KW-0812">Transmembrane</keyword>
<evidence type="ECO:0000313" key="3">
    <source>
        <dbReference type="Proteomes" id="UP001576774"/>
    </source>
</evidence>
<feature type="transmembrane region" description="Helical" evidence="1">
    <location>
        <begin position="331"/>
        <end position="347"/>
    </location>
</feature>
<feature type="transmembrane region" description="Helical" evidence="1">
    <location>
        <begin position="39"/>
        <end position="61"/>
    </location>
</feature>
<accession>A0ABV4WZX2</accession>
<sequence length="566" mass="63996">MTKYKFRGKMMKLNWLDRIGDVNPQMWREIKGRCKPRNLIIATSISLLGQFLILMMAMGGLPTDDRYLSPDGKVFHRYCTGVYQECLPDGRGNFVINWQLWWIEIFQILSVIGIFVLLVAGTYMLINDLAKEEKTGTLNFIRLSPRTSQSILLGKILGVPFLLYLFAILALPLHFWAGISAGIPLMGILFYWAAIVGSCFLFFSASLLFGLFSSGFSGFQPWLGSGLVLMFLWITCAIPITITPTDWIIIFSPFRALLYVVDASPVDNSFSFSYLNLDSWQWFYLPLGSNAVTAISFLLFNYALWSYWIWQGLQRRFHNPSKTILSKGQSYLLVVCIEVMTVGFALQTGRWSSSLENNFYAVLILNQVLFLSLIAALSPQRQALQDWARYRQERITNPWGFWSRDLIKDLLWAEKSPAILAMAINLVLSFVILSVWIVLSPSELNSMPTLAILAITMTLTLIYATILQLMLLKRVKRQMQWAAGAMIALIVLPPIFLGVLSLSPDRAPLFWLFTAFPAAAMKDASVESFFAAFVSQLGIFALLNQQLNRQLKLAGESATKALLKSM</sequence>
<feature type="transmembrane region" description="Helical" evidence="1">
    <location>
        <begin position="189"/>
        <end position="210"/>
    </location>
</feature>
<feature type="transmembrane region" description="Helical" evidence="1">
    <location>
        <begin position="484"/>
        <end position="504"/>
    </location>
</feature>
<evidence type="ECO:0000313" key="2">
    <source>
        <dbReference type="EMBL" id="MFB2875772.1"/>
    </source>
</evidence>
<keyword evidence="3" id="KW-1185">Reference proteome</keyword>
<feature type="transmembrane region" description="Helical" evidence="1">
    <location>
        <begin position="152"/>
        <end position="177"/>
    </location>
</feature>